<dbReference type="AlphaFoldDB" id="A0A1I2H7Z6"/>
<sequence>MSKLLYVKLSETVPGPAGLQNRACVFPRTRLLSELVVVTYIRFDTLSSEYFARL</sequence>
<gene>
    <name evidence="1" type="ORF">SAMN05216167_13936</name>
</gene>
<name>A0A1I2H7Z6_9BACT</name>
<evidence type="ECO:0000313" key="1">
    <source>
        <dbReference type="EMBL" id="SFF26324.1"/>
    </source>
</evidence>
<protein>
    <submittedName>
        <fullName evidence="1">Uncharacterized protein</fullName>
    </submittedName>
</protein>
<keyword evidence="2" id="KW-1185">Reference proteome</keyword>
<reference evidence="1 2" key="1">
    <citation type="submission" date="2016-10" db="EMBL/GenBank/DDBJ databases">
        <authorList>
            <person name="de Groot N.N."/>
        </authorList>
    </citation>
    <scope>NUCLEOTIDE SEQUENCE [LARGE SCALE GENOMIC DNA]</scope>
    <source>
        <strain evidence="1 2">DSM 26130</strain>
    </source>
</reference>
<organism evidence="1 2">
    <name type="scientific">Spirosoma endophyticum</name>
    <dbReference type="NCBI Taxonomy" id="662367"/>
    <lineage>
        <taxon>Bacteria</taxon>
        <taxon>Pseudomonadati</taxon>
        <taxon>Bacteroidota</taxon>
        <taxon>Cytophagia</taxon>
        <taxon>Cytophagales</taxon>
        <taxon>Cytophagaceae</taxon>
        <taxon>Spirosoma</taxon>
    </lineage>
</organism>
<dbReference type="STRING" id="662367.SAMN05216167_13936"/>
<dbReference type="Proteomes" id="UP000198598">
    <property type="component" value="Unassembled WGS sequence"/>
</dbReference>
<evidence type="ECO:0000313" key="2">
    <source>
        <dbReference type="Proteomes" id="UP000198598"/>
    </source>
</evidence>
<accession>A0A1I2H7Z6</accession>
<proteinExistence type="predicted"/>
<dbReference type="EMBL" id="FOLQ01000039">
    <property type="protein sequence ID" value="SFF26324.1"/>
    <property type="molecule type" value="Genomic_DNA"/>
</dbReference>